<evidence type="ECO:0000256" key="7">
    <source>
        <dbReference type="SAM" id="Phobius"/>
    </source>
</evidence>
<feature type="domain" description="MgtC/SapB/SrpB/YhiD N-terminal" evidence="8">
    <location>
        <begin position="10"/>
        <end position="147"/>
    </location>
</feature>
<comment type="subcellular location">
    <subcellularLocation>
        <location evidence="1">Cell membrane</location>
        <topology evidence="1">Multi-pass membrane protein</topology>
    </subcellularLocation>
</comment>
<keyword evidence="6 7" id="KW-0472">Membrane</keyword>
<evidence type="ECO:0000259" key="8">
    <source>
        <dbReference type="Pfam" id="PF02308"/>
    </source>
</evidence>
<keyword evidence="10" id="KW-1185">Reference proteome</keyword>
<keyword evidence="4 7" id="KW-0812">Transmembrane</keyword>
<evidence type="ECO:0000313" key="10">
    <source>
        <dbReference type="Proteomes" id="UP000627166"/>
    </source>
</evidence>
<sequence>MKEYEIILRLLVAMFIGGFIGYEREYKQRPAGLKTHALVCISAAIISMIQILISKDAINIISSNIALKEVIKVDLSRLGAQVITGVGFLGAGTVIQEKGSVKGLTTAASIWIVACIGLAIGMGYYFLSIISTIVVFLVLVIFGKIEKTHIDKTTKIKIEIKFINREAAISALYRVFEEKNIEVLNMECKYKEECNKNVECCTYYVLIPPYINILNLIAELNAFKEFIEIKIM</sequence>
<accession>A0ABR8YMJ0</accession>
<comment type="caution">
    <text evidence="9">The sequence shown here is derived from an EMBL/GenBank/DDBJ whole genome shotgun (WGS) entry which is preliminary data.</text>
</comment>
<dbReference type="Proteomes" id="UP000627166">
    <property type="component" value="Unassembled WGS sequence"/>
</dbReference>
<feature type="transmembrane region" description="Helical" evidence="7">
    <location>
        <begin position="110"/>
        <end position="142"/>
    </location>
</feature>
<name>A0ABR8YMJ0_9CLOT</name>
<dbReference type="InterPro" id="IPR003416">
    <property type="entry name" value="MgtC/SapB/SrpB/YhiD_fam"/>
</dbReference>
<reference evidence="9 10" key="1">
    <citation type="submission" date="2020-08" db="EMBL/GenBank/DDBJ databases">
        <title>A Genomic Blueprint of the Chicken Gut Microbiome.</title>
        <authorList>
            <person name="Gilroy R."/>
            <person name="Ravi A."/>
            <person name="Getino M."/>
            <person name="Pursley I."/>
            <person name="Horton D.L."/>
            <person name="Alikhan N.-F."/>
            <person name="Baker D."/>
            <person name="Gharbi K."/>
            <person name="Hall N."/>
            <person name="Watson M."/>
            <person name="Adriaenssens E.M."/>
            <person name="Foster-Nyarko E."/>
            <person name="Jarju S."/>
            <person name="Secka A."/>
            <person name="Antonio M."/>
            <person name="Oren A."/>
            <person name="Chaudhuri R."/>
            <person name="La Ragione R.M."/>
            <person name="Hildebrand F."/>
            <person name="Pallen M.J."/>
        </authorList>
    </citation>
    <scope>NUCLEOTIDE SEQUENCE [LARGE SCALE GENOMIC DNA]</scope>
    <source>
        <strain evidence="9 10">N37</strain>
    </source>
</reference>
<dbReference type="Pfam" id="PF02308">
    <property type="entry name" value="MgtC"/>
    <property type="match status" value="1"/>
</dbReference>
<dbReference type="InterPro" id="IPR049177">
    <property type="entry name" value="MgtC_SapB_SrpB_YhiD_N"/>
</dbReference>
<keyword evidence="3" id="KW-1003">Cell membrane</keyword>
<comment type="similarity">
    <text evidence="2">Belongs to the MgtC/SapB family.</text>
</comment>
<evidence type="ECO:0000256" key="2">
    <source>
        <dbReference type="ARBA" id="ARBA00009298"/>
    </source>
</evidence>
<evidence type="ECO:0000313" key="9">
    <source>
        <dbReference type="EMBL" id="MBD8045463.1"/>
    </source>
</evidence>
<evidence type="ECO:0000256" key="6">
    <source>
        <dbReference type="ARBA" id="ARBA00023136"/>
    </source>
</evidence>
<dbReference type="PRINTS" id="PR01837">
    <property type="entry name" value="MGTCSAPBPROT"/>
</dbReference>
<keyword evidence="5 7" id="KW-1133">Transmembrane helix</keyword>
<dbReference type="PANTHER" id="PTHR33778">
    <property type="entry name" value="PROTEIN MGTC"/>
    <property type="match status" value="1"/>
</dbReference>
<organism evidence="9 10">
    <name type="scientific">Clostridium faecium</name>
    <dbReference type="NCBI Taxonomy" id="2762223"/>
    <lineage>
        <taxon>Bacteria</taxon>
        <taxon>Bacillati</taxon>
        <taxon>Bacillota</taxon>
        <taxon>Clostridia</taxon>
        <taxon>Eubacteriales</taxon>
        <taxon>Clostridiaceae</taxon>
        <taxon>Clostridium</taxon>
    </lineage>
</organism>
<evidence type="ECO:0000256" key="3">
    <source>
        <dbReference type="ARBA" id="ARBA00022475"/>
    </source>
</evidence>
<protein>
    <submittedName>
        <fullName evidence="9">MgtC/SapB family protein</fullName>
    </submittedName>
</protein>
<evidence type="ECO:0000256" key="4">
    <source>
        <dbReference type="ARBA" id="ARBA00022692"/>
    </source>
</evidence>
<dbReference type="RefSeq" id="WP_191738264.1">
    <property type="nucleotide sequence ID" value="NZ_JACSQB010000002.1"/>
</dbReference>
<proteinExistence type="inferred from homology"/>
<feature type="transmembrane region" description="Helical" evidence="7">
    <location>
        <begin position="6"/>
        <end position="23"/>
    </location>
</feature>
<dbReference type="PANTHER" id="PTHR33778:SF1">
    <property type="entry name" value="MAGNESIUM TRANSPORTER YHID-RELATED"/>
    <property type="match status" value="1"/>
</dbReference>
<evidence type="ECO:0000256" key="5">
    <source>
        <dbReference type="ARBA" id="ARBA00022989"/>
    </source>
</evidence>
<dbReference type="EMBL" id="JACSQB010000002">
    <property type="protein sequence ID" value="MBD8045463.1"/>
    <property type="molecule type" value="Genomic_DNA"/>
</dbReference>
<feature type="transmembrane region" description="Helical" evidence="7">
    <location>
        <begin position="35"/>
        <end position="53"/>
    </location>
</feature>
<evidence type="ECO:0000256" key="1">
    <source>
        <dbReference type="ARBA" id="ARBA00004651"/>
    </source>
</evidence>
<gene>
    <name evidence="9" type="ORF">H9637_00120</name>
</gene>